<gene>
    <name evidence="2" type="ORF">NIES593_08995</name>
</gene>
<dbReference type="STRING" id="1921803.NIES593_08995"/>
<sequence>MIVGSCNLCGFPVIKINKDNFGTRCINCKSTKIHRAVGFVIKSLNFSDRIFVYELSSRGALYKYLKSQFKNFYYSEYFDDVPPGLIKNSIVCQDVQHLLLNDESFDLVTSTEVFEHVPNDKKGFREVCRILKTNGYFIFTVPLSDNLTTVERCYQKPDGTIEHILDPEYHGDRIRGRGQVLAFRNYGSDIVERLKDCGFSAEIRNINCDRNSINNQKVIVAKKISI</sequence>
<dbReference type="AlphaFoldDB" id="A0A1U7HJQ4"/>
<dbReference type="RefSeq" id="WP_073599256.1">
    <property type="nucleotide sequence ID" value="NZ_MRCB01000008.1"/>
</dbReference>
<dbReference type="CDD" id="cd02440">
    <property type="entry name" value="AdoMet_MTases"/>
    <property type="match status" value="1"/>
</dbReference>
<feature type="domain" description="Methyltransferase type 11" evidence="1">
    <location>
        <begin position="89"/>
        <end position="139"/>
    </location>
</feature>
<evidence type="ECO:0000259" key="1">
    <source>
        <dbReference type="Pfam" id="PF08241"/>
    </source>
</evidence>
<proteinExistence type="predicted"/>
<dbReference type="SUPFAM" id="SSF53335">
    <property type="entry name" value="S-adenosyl-L-methionine-dependent methyltransferases"/>
    <property type="match status" value="1"/>
</dbReference>
<dbReference type="Pfam" id="PF08241">
    <property type="entry name" value="Methyltransf_11"/>
    <property type="match status" value="1"/>
</dbReference>
<keyword evidence="2" id="KW-0808">Transferase</keyword>
<dbReference type="OrthoDB" id="9791837at2"/>
<evidence type="ECO:0000313" key="2">
    <source>
        <dbReference type="EMBL" id="OKH23784.1"/>
    </source>
</evidence>
<keyword evidence="3" id="KW-1185">Reference proteome</keyword>
<protein>
    <submittedName>
        <fullName evidence="2">SAM-dependent methyltransferase</fullName>
    </submittedName>
</protein>
<dbReference type="GO" id="GO:0032259">
    <property type="term" value="P:methylation"/>
    <property type="evidence" value="ECO:0007669"/>
    <property type="project" value="UniProtKB-KW"/>
</dbReference>
<accession>A0A1U7HJQ4</accession>
<dbReference type="GO" id="GO:0008757">
    <property type="term" value="F:S-adenosylmethionine-dependent methyltransferase activity"/>
    <property type="evidence" value="ECO:0007669"/>
    <property type="project" value="InterPro"/>
</dbReference>
<dbReference type="Proteomes" id="UP000186868">
    <property type="component" value="Unassembled WGS sequence"/>
</dbReference>
<dbReference type="EMBL" id="MRCB01000008">
    <property type="protein sequence ID" value="OKH23784.1"/>
    <property type="molecule type" value="Genomic_DNA"/>
</dbReference>
<organism evidence="2 3">
    <name type="scientific">Hydrococcus rivularis NIES-593</name>
    <dbReference type="NCBI Taxonomy" id="1921803"/>
    <lineage>
        <taxon>Bacteria</taxon>
        <taxon>Bacillati</taxon>
        <taxon>Cyanobacteriota</taxon>
        <taxon>Cyanophyceae</taxon>
        <taxon>Pleurocapsales</taxon>
        <taxon>Hydrococcaceae</taxon>
        <taxon>Hydrococcus</taxon>
    </lineage>
</organism>
<dbReference type="Gene3D" id="3.40.50.150">
    <property type="entry name" value="Vaccinia Virus protein VP39"/>
    <property type="match status" value="1"/>
</dbReference>
<reference evidence="2 3" key="1">
    <citation type="submission" date="2016-11" db="EMBL/GenBank/DDBJ databases">
        <title>Draft Genome Sequences of Nine Cyanobacterial Strains from Diverse Habitats.</title>
        <authorList>
            <person name="Zhu T."/>
            <person name="Hou S."/>
            <person name="Lu X."/>
            <person name="Hess W.R."/>
        </authorList>
    </citation>
    <scope>NUCLEOTIDE SEQUENCE [LARGE SCALE GENOMIC DNA]</scope>
    <source>
        <strain evidence="2 3">NIES-593</strain>
    </source>
</reference>
<dbReference type="InterPro" id="IPR013216">
    <property type="entry name" value="Methyltransf_11"/>
</dbReference>
<name>A0A1U7HJQ4_9CYAN</name>
<dbReference type="InterPro" id="IPR029063">
    <property type="entry name" value="SAM-dependent_MTases_sf"/>
</dbReference>
<comment type="caution">
    <text evidence="2">The sequence shown here is derived from an EMBL/GenBank/DDBJ whole genome shotgun (WGS) entry which is preliminary data.</text>
</comment>
<keyword evidence="2" id="KW-0489">Methyltransferase</keyword>
<evidence type="ECO:0000313" key="3">
    <source>
        <dbReference type="Proteomes" id="UP000186868"/>
    </source>
</evidence>